<accession>A0ACC3NVL7</accession>
<evidence type="ECO:0000313" key="1">
    <source>
        <dbReference type="EMBL" id="KAK3723988.1"/>
    </source>
</evidence>
<dbReference type="EMBL" id="JAUTXU010000007">
    <property type="protein sequence ID" value="KAK3723988.1"/>
    <property type="molecule type" value="Genomic_DNA"/>
</dbReference>
<name>A0ACC3NVL7_9PEZI</name>
<comment type="caution">
    <text evidence="1">The sequence shown here is derived from an EMBL/GenBank/DDBJ whole genome shotgun (WGS) entry which is preliminary data.</text>
</comment>
<dbReference type="Proteomes" id="UP001281147">
    <property type="component" value="Unassembled WGS sequence"/>
</dbReference>
<organism evidence="1 2">
    <name type="scientific">Vermiconidia calcicola</name>
    <dbReference type="NCBI Taxonomy" id="1690605"/>
    <lineage>
        <taxon>Eukaryota</taxon>
        <taxon>Fungi</taxon>
        <taxon>Dikarya</taxon>
        <taxon>Ascomycota</taxon>
        <taxon>Pezizomycotina</taxon>
        <taxon>Dothideomycetes</taxon>
        <taxon>Dothideomycetidae</taxon>
        <taxon>Mycosphaerellales</taxon>
        <taxon>Extremaceae</taxon>
        <taxon>Vermiconidia</taxon>
    </lineage>
</organism>
<sequence>MANAASDIVTALAHRAWVVEVHTAMLKINDNPTLSLSRLRDIWLALEALNRPLAFETRKFEDREAGASHVDARLATYGQKNGQKKRADTATVARLCARELSIIIGGGGAGDMLKVIKTLVMLESVIEFAKPVFVWADDI</sequence>
<reference evidence="1" key="1">
    <citation type="submission" date="2023-07" db="EMBL/GenBank/DDBJ databases">
        <title>Black Yeasts Isolated from many extreme environments.</title>
        <authorList>
            <person name="Coleine C."/>
            <person name="Stajich J.E."/>
            <person name="Selbmann L."/>
        </authorList>
    </citation>
    <scope>NUCLEOTIDE SEQUENCE</scope>
    <source>
        <strain evidence="1">CCFEE 5714</strain>
    </source>
</reference>
<keyword evidence="2" id="KW-1185">Reference proteome</keyword>
<protein>
    <submittedName>
        <fullName evidence="1">Uncharacterized protein</fullName>
    </submittedName>
</protein>
<evidence type="ECO:0000313" key="2">
    <source>
        <dbReference type="Proteomes" id="UP001281147"/>
    </source>
</evidence>
<proteinExistence type="predicted"/>
<gene>
    <name evidence="1" type="ORF">LTR37_001472</name>
</gene>